<sequence>MLSLGWFEVTVVGGEAVDVDGDAAYADGDDDYSSYEECDVVSRVLTLLMIILMEMVVIVGVAMRMGREIEWLETVVTNNKPTDQRFGEFREEKSRHGACPYHSGDSTIALGGEGFGIIGGKTRVQRSVRLVALLLCSVDGKNKMRNLGIVHVRTTVVTPPSRWVGRVLELLAGKQRCRGSVRLVALLLCSVDGKNKMRNLETQDAFLGESSGKNLQGIFFFLY</sequence>
<keyword evidence="1" id="KW-0812">Transmembrane</keyword>
<keyword evidence="1" id="KW-0472">Membrane</keyword>
<gene>
    <name evidence="2" type="ORF">RRG08_037625</name>
</gene>
<dbReference type="EMBL" id="JAWDGP010006239">
    <property type="protein sequence ID" value="KAK3745009.1"/>
    <property type="molecule type" value="Genomic_DNA"/>
</dbReference>
<proteinExistence type="predicted"/>
<organism evidence="2 3">
    <name type="scientific">Elysia crispata</name>
    <name type="common">lettuce slug</name>
    <dbReference type="NCBI Taxonomy" id="231223"/>
    <lineage>
        <taxon>Eukaryota</taxon>
        <taxon>Metazoa</taxon>
        <taxon>Spiralia</taxon>
        <taxon>Lophotrochozoa</taxon>
        <taxon>Mollusca</taxon>
        <taxon>Gastropoda</taxon>
        <taxon>Heterobranchia</taxon>
        <taxon>Euthyneura</taxon>
        <taxon>Panpulmonata</taxon>
        <taxon>Sacoglossa</taxon>
        <taxon>Placobranchoidea</taxon>
        <taxon>Plakobranchidae</taxon>
        <taxon>Elysia</taxon>
    </lineage>
</organism>
<evidence type="ECO:0000313" key="3">
    <source>
        <dbReference type="Proteomes" id="UP001283361"/>
    </source>
</evidence>
<accession>A0AAE1CYI6</accession>
<dbReference type="Proteomes" id="UP001283361">
    <property type="component" value="Unassembled WGS sequence"/>
</dbReference>
<comment type="caution">
    <text evidence="2">The sequence shown here is derived from an EMBL/GenBank/DDBJ whole genome shotgun (WGS) entry which is preliminary data.</text>
</comment>
<name>A0AAE1CYI6_9GAST</name>
<keyword evidence="1" id="KW-1133">Transmembrane helix</keyword>
<dbReference type="AlphaFoldDB" id="A0AAE1CYI6"/>
<reference evidence="2" key="1">
    <citation type="journal article" date="2023" name="G3 (Bethesda)">
        <title>A reference genome for the long-term kleptoplast-retaining sea slug Elysia crispata morphotype clarki.</title>
        <authorList>
            <person name="Eastman K.E."/>
            <person name="Pendleton A.L."/>
            <person name="Shaikh M.A."/>
            <person name="Suttiyut T."/>
            <person name="Ogas R."/>
            <person name="Tomko P."/>
            <person name="Gavelis G."/>
            <person name="Widhalm J.R."/>
            <person name="Wisecaver J.H."/>
        </authorList>
    </citation>
    <scope>NUCLEOTIDE SEQUENCE</scope>
    <source>
        <strain evidence="2">ECLA1</strain>
    </source>
</reference>
<evidence type="ECO:0000256" key="1">
    <source>
        <dbReference type="SAM" id="Phobius"/>
    </source>
</evidence>
<feature type="transmembrane region" description="Helical" evidence="1">
    <location>
        <begin position="40"/>
        <end position="62"/>
    </location>
</feature>
<protein>
    <submittedName>
        <fullName evidence="2">Uncharacterized protein</fullName>
    </submittedName>
</protein>
<evidence type="ECO:0000313" key="2">
    <source>
        <dbReference type="EMBL" id="KAK3745009.1"/>
    </source>
</evidence>
<keyword evidence="3" id="KW-1185">Reference proteome</keyword>